<keyword evidence="2 4" id="KW-0689">Ribosomal protein</keyword>
<evidence type="ECO:0000256" key="1">
    <source>
        <dbReference type="ARBA" id="ARBA00009083"/>
    </source>
</evidence>
<dbReference type="NCBIfam" id="NF006477">
    <property type="entry name" value="PRK08881.1"/>
    <property type="match status" value="1"/>
</dbReference>
<dbReference type="FunFam" id="1.10.287.1480:FF:000001">
    <property type="entry name" value="30S ribosomal protein S14"/>
    <property type="match status" value="1"/>
</dbReference>
<dbReference type="InterPro" id="IPR001209">
    <property type="entry name" value="Ribosomal_uS14"/>
</dbReference>
<accession>M4QAW2</accession>
<keyword evidence="4" id="KW-0496">Mitochondrion</keyword>
<gene>
    <name evidence="4" type="primary">rps14</name>
</gene>
<name>M4QAW2_SECEC</name>
<reference evidence="4" key="2">
    <citation type="journal article" date="2004" name="RNA">
        <title>Mitochondrial 3' tRNA editing in the jakobid Seculamonas ecuadoriensis: a novel mechanism and implications for tRNA processing.</title>
        <authorList>
            <person name="Leigh J."/>
            <person name="Lang B.F."/>
        </authorList>
    </citation>
    <scope>NUCLEOTIDE SEQUENCE</scope>
    <source>
        <strain evidence="4">ATCC 50688</strain>
    </source>
</reference>
<dbReference type="GO" id="GO:0015935">
    <property type="term" value="C:small ribosomal subunit"/>
    <property type="evidence" value="ECO:0007669"/>
    <property type="project" value="TreeGrafter"/>
</dbReference>
<dbReference type="Pfam" id="PF00253">
    <property type="entry name" value="Ribosomal_S14"/>
    <property type="match status" value="1"/>
</dbReference>
<dbReference type="EMBL" id="KC353359">
    <property type="protein sequence ID" value="AGH24512.1"/>
    <property type="molecule type" value="Genomic_DNA"/>
</dbReference>
<reference evidence="4" key="1">
    <citation type="journal article" date="2003" name="Mol. Biol. Evol.">
        <title>Structure of the bc1 complex from Seculamonas ecuadoriensis, a jakobid flagellate with an ancestral mitochondrial genome.</title>
        <authorList>
            <person name="Marx S."/>
            <person name="Baumgartner M."/>
            <person name="Kannan S."/>
            <person name="Braun H.P."/>
            <person name="Lang B.F."/>
            <person name="Burger G."/>
        </authorList>
    </citation>
    <scope>NUCLEOTIDE SEQUENCE</scope>
    <source>
        <strain evidence="4">ATCC 50688</strain>
    </source>
</reference>
<dbReference type="SUPFAM" id="SSF57716">
    <property type="entry name" value="Glucocorticoid receptor-like (DNA-binding domain)"/>
    <property type="match status" value="1"/>
</dbReference>
<proteinExistence type="inferred from homology"/>
<dbReference type="RefSeq" id="YP_007890817.1">
    <property type="nucleotide sequence ID" value="NC_021128.1"/>
</dbReference>
<dbReference type="PANTHER" id="PTHR19836">
    <property type="entry name" value="30S RIBOSOMAL PROTEIN S14"/>
    <property type="match status" value="1"/>
</dbReference>
<comment type="similarity">
    <text evidence="1">Belongs to the universal ribosomal protein uS14 family.</text>
</comment>
<evidence type="ECO:0000313" key="4">
    <source>
        <dbReference type="EMBL" id="AGH24512.1"/>
    </source>
</evidence>
<reference evidence="4" key="3">
    <citation type="journal article" date="2006" name="RNA">
        <title>Hybrid E. coli--Mitochondrial ribonuclease P RNAs are catalytically active.</title>
        <authorList>
            <person name="Seif E."/>
            <person name="Cadieux A."/>
            <person name="Lang B.F."/>
        </authorList>
    </citation>
    <scope>NUCLEOTIDE SEQUENCE</scope>
    <source>
        <strain evidence="4">ATCC 50688</strain>
    </source>
</reference>
<dbReference type="GO" id="GO:0003735">
    <property type="term" value="F:structural constituent of ribosome"/>
    <property type="evidence" value="ECO:0007669"/>
    <property type="project" value="InterPro"/>
</dbReference>
<dbReference type="PANTHER" id="PTHR19836:SF19">
    <property type="entry name" value="SMALL RIBOSOMAL SUBUNIT PROTEIN US14M"/>
    <property type="match status" value="1"/>
</dbReference>
<protein>
    <submittedName>
        <fullName evidence="4">Ribosomal protein S14</fullName>
    </submittedName>
</protein>
<dbReference type="GO" id="GO:0006412">
    <property type="term" value="P:translation"/>
    <property type="evidence" value="ECO:0007669"/>
    <property type="project" value="InterPro"/>
</dbReference>
<keyword evidence="3" id="KW-0687">Ribonucleoprotein</keyword>
<dbReference type="GeneID" id="15333305"/>
<evidence type="ECO:0000256" key="3">
    <source>
        <dbReference type="ARBA" id="ARBA00023274"/>
    </source>
</evidence>
<evidence type="ECO:0000256" key="2">
    <source>
        <dbReference type="ARBA" id="ARBA00022980"/>
    </source>
</evidence>
<dbReference type="Gene3D" id="1.10.287.1480">
    <property type="match status" value="1"/>
</dbReference>
<geneLocation type="mitochondrion" evidence="4"/>
<sequence length="97" mass="11504">MNNIRDQKRRQLHNELEIKRLELLSLCHNTTLSPMIRFRAQLTLAKLPRNSARVRIRNRCTLTGRPRAVYRQWHVSRIMIRELAAAKLIPGLHKASW</sequence>
<reference evidence="4" key="4">
    <citation type="journal article" date="2013" name="Genome Biol. Evol.">
        <title>Strikingly bacteria-like and gene-rich mitochondrial genomes throughout jakobid protists.</title>
        <authorList>
            <person name="Burger G."/>
            <person name="Gray M.W."/>
            <person name="Forget L."/>
            <person name="Lang B.F."/>
        </authorList>
    </citation>
    <scope>NUCLEOTIDE SEQUENCE</scope>
    <source>
        <strain evidence="4">ATCC 50688</strain>
    </source>
</reference>
<dbReference type="GO" id="GO:0005737">
    <property type="term" value="C:cytoplasm"/>
    <property type="evidence" value="ECO:0007669"/>
    <property type="project" value="UniProtKB-ARBA"/>
</dbReference>
<dbReference type="AlphaFoldDB" id="M4QAW2"/>
<organism evidence="4">
    <name type="scientific">Seculamonas ecuadoriensis</name>
    <name type="common">Flagellate</name>
    <dbReference type="NCBI Taxonomy" id="221724"/>
    <lineage>
        <taxon>Eukaryota</taxon>
        <taxon>Discoba</taxon>
        <taxon>Jakobida</taxon>
        <taxon>Histionina</taxon>
        <taxon>Seculamonas</taxon>
    </lineage>
</organism>